<protein>
    <submittedName>
        <fullName evidence="1">Extracellular solute-binding protein</fullName>
    </submittedName>
</protein>
<dbReference type="Gene3D" id="3.40.190.10">
    <property type="entry name" value="Periplasmic binding protein-like II"/>
    <property type="match status" value="2"/>
</dbReference>
<dbReference type="Pfam" id="PF01547">
    <property type="entry name" value="SBP_bac_1"/>
    <property type="match status" value="1"/>
</dbReference>
<dbReference type="CDD" id="cd13585">
    <property type="entry name" value="PBP2_TMBP_like"/>
    <property type="match status" value="1"/>
</dbReference>
<reference evidence="1 2" key="1">
    <citation type="submission" date="2019-10" db="EMBL/GenBank/DDBJ databases">
        <title>Description of Paenibacillus pedi sp. nov.</title>
        <authorList>
            <person name="Carlier A."/>
            <person name="Qi S."/>
        </authorList>
    </citation>
    <scope>NUCLEOTIDE SEQUENCE [LARGE SCALE GENOMIC DNA]</scope>
    <source>
        <strain evidence="1 2">LMG 31457</strain>
    </source>
</reference>
<proteinExistence type="predicted"/>
<dbReference type="PANTHER" id="PTHR43649:SF12">
    <property type="entry name" value="DIACETYLCHITOBIOSE BINDING PROTEIN DASA"/>
    <property type="match status" value="1"/>
</dbReference>
<dbReference type="Proteomes" id="UP000618579">
    <property type="component" value="Unassembled WGS sequence"/>
</dbReference>
<gene>
    <name evidence="1" type="ORF">GC097_15625</name>
</gene>
<dbReference type="RefSeq" id="WP_171684263.1">
    <property type="nucleotide sequence ID" value="NZ_WHNZ01000030.1"/>
</dbReference>
<dbReference type="EMBL" id="WHNZ01000030">
    <property type="protein sequence ID" value="NOV01447.1"/>
    <property type="molecule type" value="Genomic_DNA"/>
</dbReference>
<evidence type="ECO:0000313" key="2">
    <source>
        <dbReference type="Proteomes" id="UP000618579"/>
    </source>
</evidence>
<accession>A0ABX1ZRA6</accession>
<dbReference type="PANTHER" id="PTHR43649">
    <property type="entry name" value="ARABINOSE-BINDING PROTEIN-RELATED"/>
    <property type="match status" value="1"/>
</dbReference>
<dbReference type="InterPro" id="IPR006059">
    <property type="entry name" value="SBP"/>
</dbReference>
<name>A0ABX1ZRA6_9BACL</name>
<dbReference type="SUPFAM" id="SSF53850">
    <property type="entry name" value="Periplasmic binding protein-like II"/>
    <property type="match status" value="1"/>
</dbReference>
<evidence type="ECO:0000313" key="1">
    <source>
        <dbReference type="EMBL" id="NOV01447.1"/>
    </source>
</evidence>
<dbReference type="InterPro" id="IPR050490">
    <property type="entry name" value="Bact_solute-bd_prot1"/>
</dbReference>
<keyword evidence="2" id="KW-1185">Reference proteome</keyword>
<organism evidence="1 2">
    <name type="scientific">Paenibacillus planticolens</name>
    <dbReference type="NCBI Taxonomy" id="2654976"/>
    <lineage>
        <taxon>Bacteria</taxon>
        <taxon>Bacillati</taxon>
        <taxon>Bacillota</taxon>
        <taxon>Bacilli</taxon>
        <taxon>Bacillales</taxon>
        <taxon>Paenibacillaceae</taxon>
        <taxon>Paenibacillus</taxon>
    </lineage>
</organism>
<sequence>MKLLHFNRLMLVSFVLLLVWALSSLLLLDQVTVDSPKVLASTKKIKVLIRTGTESSAMRQISQTFEADTGIQVEFIELGRDVYFTSVGTQLLAGTESFDIVAIPNTSIAQFASVHAILPLDPFMNNKNLTDMPSFDVSDFLSTYQYQDMTYALPTDISTHFLYYRSDLIPNPPETWDELFELAKTYTKSNNPNSPTRWGLAMPAVVPEERSKIFASLLWSFGGDVLNEEDGKVLLDREESIQAGKYMEKLVQEKVVPQDLLSWDFARTRDALIAGEIAMAAPYWNAAYPMIKQNSDPNKDSIKIALIPGTRDRDGNIRRVPFQHGWTLAINASSRNSVDAWKFLEYATGKRGGMIYAQQGGVPARRSILDDPSFKKTRPDFALILKSMDIAKNEPSISYYPAMVEIEEKALAKIITSYVKPEVSFKDAASELRQLTRKMNGNSK</sequence>
<comment type="caution">
    <text evidence="1">The sequence shown here is derived from an EMBL/GenBank/DDBJ whole genome shotgun (WGS) entry which is preliminary data.</text>
</comment>